<dbReference type="OrthoDB" id="9767116at2"/>
<reference evidence="3 4" key="1">
    <citation type="submission" date="2018-08" db="EMBL/GenBank/DDBJ databases">
        <title>Lysobacter sp. zong2l5, whole genome shotgun sequence.</title>
        <authorList>
            <person name="Zhang X."/>
            <person name="Feng G."/>
            <person name="Zhu H."/>
        </authorList>
    </citation>
    <scope>NUCLEOTIDE SEQUENCE [LARGE SCALE GENOMIC DNA]</scope>
    <source>
        <strain evidence="4">zong2l5</strain>
    </source>
</reference>
<dbReference type="Pfam" id="PF17973">
    <property type="entry name" value="bMG10"/>
    <property type="match status" value="1"/>
</dbReference>
<dbReference type="SMART" id="SM01360">
    <property type="entry name" value="A2M"/>
    <property type="match status" value="1"/>
</dbReference>
<keyword evidence="4" id="KW-1185">Reference proteome</keyword>
<sequence>MRKYGTAVRWLVIALMAATAWAAHARGSAAEGPEPVEIEAEIDEDELLIDFDRTMQNWENAVPGDQVSIEPALPMRCAWGGSATIACRFLDGHKPTEATAYRVRIGAGLRTEDGDRLAAQALDVEYERPNLSSDSGQWHEDGFKVTLRVNAGSTAQQVAQVLELRVDGRPQPLPALRPVAEAADRYELDLSSVTAPDALVQLSYREGLRSPRGPLAGKQGRELLRAVLNESFRLRGVVCNGPDGNSLAVPKDGRLDIECLPNEAVRLVFSHPWRKVDLTAWSARLPAQASAAPELEVVYEHGASRFDAGPTAPRRRQGHAAALALTAAHREYAIALDQIRSDDDGSVLPPVQLRIRTLGYRPSLNARYGLGLIADGRRPPDLIQAANADRAQVRVLAIGDEAGTQIVPMPTARADASSPMRSASASRVLAQGGWTQWQVITDSGRSGSASFAAPAFDLYAVAGRREVLVWATRWHRGEPVAGVRVELLLSQGARLEPRAVATGTAAADGTVRLRLRSDTRLEERDSAGNPASWWVRATDGDGRTATRAVLPMGETSGWYQRLGLPAQRRLWGVADKPLYRAGETVRYRIWARELDGTVLRDTAPVPQRLQLGSGLQTVLDWELRPEADGAYQGELVLPVHLPDDYYCIGVPERYGGGTGQGACFFVGTYRAQDLWAQAKAEDRVLRDGSVFEVELEAGYYSGGVAVGAQVRDVVGMLTALPLEQAYPQYGGYRFVDVHTDAADGGIGLVGQGDRPVHGRTDAQGRLRLRVPANFDLRDPETDRLPAFGRFRLTAGVYPSEREGTASNAVEARYAHYARYVGLRTDSTWSLDPNTPVKLEGVVIDAEGRELADAPIEVEVRYGEAADAPVLHRCSLSVRRSAVCDFEHKRRGVYRLLARSGDAAPAELRRYVWSGAYADTESPPKAELRLAQPPDGSDANAQLQLSQPYRSAQVLLVVHDGDRILSHRVQRMDEPEGVLSVAVGDSGVANVQVTAHLLDATESAGRVEDGYRHPPARTTAHAEVDLPVPPAPAPALSLHFERDAARPGQAVALMLRNDSAQARVATLTVLDDALRALAGEEWSGFDPQGKRWLGGLDAVREGLSLASFMNWSAHAWSFHLPWPQESDAPGADEPKGRDFFEIAYSRNGEAEGTALDRIEVTGSRINLADIFSSGQGRADVGARQAAQNLARTIARVRTRFADTVIWQPSLMLAPGESRRIELSLPDNLTRWRAVAWSAGEDHDFQMAQATLEAGLPLEARVQAPVRLYPGDRARLGANLRQTGVQSLRAIARLKTQGDRSQQVERGIALAPRGEAGLSMEIAASEPSPVLATAEVEAGEQHDAVAAQIEVASPWIPGRRMQTGWIGAGESNLPLPTLPPSARDATLRLNLHRGNGALLERWTADLRDYPHRCWEQILSRAVAAALALERDGGAQWPQAQAVVREALDNAAVFQNGDGGFRYFTENPERYSLNLEDDPAARPQVALTAYSVEALQRLQALGYAVSPRLLDSAQDFLSQQAAQHGAKSSSADLNEAANRAAFAAGAGAKVRGVDLDALWVRWQDLSPPAQIALLRGLAQQRRPQAKEAMTRVLSLAPARGSARKVHAGAYDRWMSSDQREQCALIELLRDHPDLAAPAVRRELIAGLTDLHAGGSDALDTQSGATCLIALHEPAGSPPAQAYAVAASVGAERGELRMAAGDTQTQWSAPAPAGAQLRLVGGAQDATPVSYVASVEYREDARVARAAAVGLGLDRRYAVLRGGQWRPLAQSSLRAGDWVRITLVVHNSATRHFVAITDEVPGGLRPTDLRLNGVAGLDLEQVSDEGSYWFGTRRLDPRSPRFYAEELPPGRHELHYFAVAGNGGDYLAAPARLELMYGAATRANTDAARVRIEAPAPP</sequence>
<dbReference type="InterPro" id="IPR008930">
    <property type="entry name" value="Terpenoid_cyclase/PrenylTrfase"/>
</dbReference>
<evidence type="ECO:0000313" key="3">
    <source>
        <dbReference type="EMBL" id="RDZ26371.1"/>
    </source>
</evidence>
<dbReference type="Pfam" id="PF00207">
    <property type="entry name" value="A2M"/>
    <property type="match status" value="1"/>
</dbReference>
<protein>
    <recommendedName>
        <fullName evidence="2">Alpha-2-macroglobulin domain-containing protein</fullName>
    </recommendedName>
</protein>
<dbReference type="Gene3D" id="1.50.10.20">
    <property type="match status" value="1"/>
</dbReference>
<evidence type="ECO:0000313" key="4">
    <source>
        <dbReference type="Proteomes" id="UP000264492"/>
    </source>
</evidence>
<comment type="caution">
    <text evidence="3">The sequence shown here is derived from an EMBL/GenBank/DDBJ whole genome shotgun (WGS) entry which is preliminary data.</text>
</comment>
<gene>
    <name evidence="3" type="ORF">DX914_15300</name>
</gene>
<name>A0A371JXI8_9GAMM</name>
<keyword evidence="1" id="KW-0732">Signal</keyword>
<organism evidence="3 4">
    <name type="scientific">Lysobacter silvisoli</name>
    <dbReference type="NCBI Taxonomy" id="2293254"/>
    <lineage>
        <taxon>Bacteria</taxon>
        <taxon>Pseudomonadati</taxon>
        <taxon>Pseudomonadota</taxon>
        <taxon>Gammaproteobacteria</taxon>
        <taxon>Lysobacterales</taxon>
        <taxon>Lysobacteraceae</taxon>
        <taxon>Lysobacter</taxon>
    </lineage>
</organism>
<feature type="chain" id="PRO_5016721210" description="Alpha-2-macroglobulin domain-containing protein" evidence="1">
    <location>
        <begin position="26"/>
        <end position="1894"/>
    </location>
</feature>
<dbReference type="PANTHER" id="PTHR40094:SF1">
    <property type="entry name" value="UBIQUITIN DOMAIN-CONTAINING PROTEIN"/>
    <property type="match status" value="1"/>
</dbReference>
<proteinExistence type="predicted"/>
<dbReference type="Proteomes" id="UP000264492">
    <property type="component" value="Unassembled WGS sequence"/>
</dbReference>
<dbReference type="InterPro" id="IPR001599">
    <property type="entry name" value="Macroglobln_a2"/>
</dbReference>
<dbReference type="GO" id="GO:0004866">
    <property type="term" value="F:endopeptidase inhibitor activity"/>
    <property type="evidence" value="ECO:0007669"/>
    <property type="project" value="InterPro"/>
</dbReference>
<dbReference type="Gene3D" id="2.60.40.1930">
    <property type="match status" value="1"/>
</dbReference>
<dbReference type="EMBL" id="QTSU01000003">
    <property type="protein sequence ID" value="RDZ26371.1"/>
    <property type="molecule type" value="Genomic_DNA"/>
</dbReference>
<dbReference type="InterPro" id="IPR051802">
    <property type="entry name" value="YfhM-like"/>
</dbReference>
<dbReference type="Gene3D" id="2.20.130.20">
    <property type="match status" value="1"/>
</dbReference>
<feature type="domain" description="Alpha-2-macroglobulin" evidence="2">
    <location>
        <begin position="1202"/>
        <end position="1292"/>
    </location>
</feature>
<evidence type="ECO:0000259" key="2">
    <source>
        <dbReference type="SMART" id="SM01360"/>
    </source>
</evidence>
<dbReference type="RefSeq" id="WP_115860322.1">
    <property type="nucleotide sequence ID" value="NZ_QTSU01000003.1"/>
</dbReference>
<evidence type="ECO:0000256" key="1">
    <source>
        <dbReference type="SAM" id="SignalP"/>
    </source>
</evidence>
<feature type="signal peptide" evidence="1">
    <location>
        <begin position="1"/>
        <end position="25"/>
    </location>
</feature>
<dbReference type="PANTHER" id="PTHR40094">
    <property type="entry name" value="ALPHA-2-MACROGLOBULIN HOMOLOG"/>
    <property type="match status" value="1"/>
</dbReference>
<dbReference type="InterPro" id="IPR041246">
    <property type="entry name" value="Bact_MG10"/>
</dbReference>
<dbReference type="SUPFAM" id="SSF48239">
    <property type="entry name" value="Terpenoid cyclases/Protein prenyltransferases"/>
    <property type="match status" value="1"/>
</dbReference>
<accession>A0A371JXI8</accession>